<dbReference type="EMBL" id="FQUQ01000002">
    <property type="protein sequence ID" value="SHF39782.1"/>
    <property type="molecule type" value="Genomic_DNA"/>
</dbReference>
<dbReference type="AlphaFoldDB" id="A0A1M5BCA4"/>
<dbReference type="Pfam" id="PF00582">
    <property type="entry name" value="Usp"/>
    <property type="match status" value="1"/>
</dbReference>
<dbReference type="PANTHER" id="PTHR46268">
    <property type="entry name" value="STRESS RESPONSE PROTEIN NHAX"/>
    <property type="match status" value="1"/>
</dbReference>
<dbReference type="STRING" id="288992.SAMN04488522_1021117"/>
<evidence type="ECO:0000259" key="2">
    <source>
        <dbReference type="Pfam" id="PF00582"/>
    </source>
</evidence>
<reference evidence="4" key="1">
    <citation type="submission" date="2016-11" db="EMBL/GenBank/DDBJ databases">
        <authorList>
            <person name="Varghese N."/>
            <person name="Submissions S."/>
        </authorList>
    </citation>
    <scope>NUCLEOTIDE SEQUENCE [LARGE SCALE GENOMIC DNA]</scope>
    <source>
        <strain evidence="4">DSM 16990</strain>
    </source>
</reference>
<comment type="similarity">
    <text evidence="1">Belongs to the universal stress protein A family.</text>
</comment>
<accession>A0A1M5BCA4</accession>
<protein>
    <submittedName>
        <fullName evidence="3">Nucleotide-binding universal stress protein, UspA family</fullName>
    </submittedName>
</protein>
<dbReference type="Gene3D" id="3.40.50.12370">
    <property type="match status" value="1"/>
</dbReference>
<name>A0A1M5BCA4_9SPHI</name>
<dbReference type="OrthoDB" id="9788959at2"/>
<dbReference type="InterPro" id="IPR006016">
    <property type="entry name" value="UspA"/>
</dbReference>
<dbReference type="CDD" id="cd00293">
    <property type="entry name" value="USP-like"/>
    <property type="match status" value="1"/>
</dbReference>
<dbReference type="Proteomes" id="UP000184287">
    <property type="component" value="Unassembled WGS sequence"/>
</dbReference>
<organism evidence="3 4">
    <name type="scientific">Pedobacter caeni</name>
    <dbReference type="NCBI Taxonomy" id="288992"/>
    <lineage>
        <taxon>Bacteria</taxon>
        <taxon>Pseudomonadati</taxon>
        <taxon>Bacteroidota</taxon>
        <taxon>Sphingobacteriia</taxon>
        <taxon>Sphingobacteriales</taxon>
        <taxon>Sphingobacteriaceae</taxon>
        <taxon>Pedobacter</taxon>
    </lineage>
</organism>
<dbReference type="SUPFAM" id="SSF52402">
    <property type="entry name" value="Adenine nucleotide alpha hydrolases-like"/>
    <property type="match status" value="1"/>
</dbReference>
<evidence type="ECO:0000313" key="3">
    <source>
        <dbReference type="EMBL" id="SHF39782.1"/>
    </source>
</evidence>
<dbReference type="PANTHER" id="PTHR46268:SF6">
    <property type="entry name" value="UNIVERSAL STRESS PROTEIN UP12"/>
    <property type="match status" value="1"/>
</dbReference>
<dbReference type="RefSeq" id="WP_073231405.1">
    <property type="nucleotide sequence ID" value="NZ_FQUQ01000002.1"/>
</dbReference>
<sequence length="247" mass="27592">METILVPTDFSLPALNAAEFAWHVAKRTGADIVLFHAGRKRMKTQVPFQGSVTLENPAAVLKEARLQLDFLAEKLRNEKPASGDYFPEISCIAEMGEIEVLISDLIASRKISMIVMGMYGAPRIVRLFIGSVSQQILDHVDVPVLLVPYKSLPAEVNEIGFACSSSVTEVPDHPFLRKFARAFDAELSVVHIDHLLKNQRLSSAINGDPDMLAIVKDKTNRFKRFFKEELPEKLSEQIEIPLLVIPE</sequence>
<proteinExistence type="inferred from homology"/>
<gene>
    <name evidence="3" type="ORF">SAMN04488522_1021117</name>
</gene>
<dbReference type="PRINTS" id="PR01438">
    <property type="entry name" value="UNVRSLSTRESS"/>
</dbReference>
<evidence type="ECO:0000313" key="4">
    <source>
        <dbReference type="Proteomes" id="UP000184287"/>
    </source>
</evidence>
<evidence type="ECO:0000256" key="1">
    <source>
        <dbReference type="ARBA" id="ARBA00008791"/>
    </source>
</evidence>
<keyword evidence="4" id="KW-1185">Reference proteome</keyword>
<feature type="domain" description="UspA" evidence="2">
    <location>
        <begin position="2"/>
        <end position="148"/>
    </location>
</feature>
<dbReference type="InterPro" id="IPR006015">
    <property type="entry name" value="Universal_stress_UspA"/>
</dbReference>